<dbReference type="InterPro" id="IPR029063">
    <property type="entry name" value="SAM-dependent_MTases_sf"/>
</dbReference>
<reference evidence="7 8" key="1">
    <citation type="submission" date="2018-03" db="EMBL/GenBank/DDBJ databases">
        <title>Genomic Encyclopedia of Archaeal and Bacterial Type Strains, Phase II (KMG-II): from individual species to whole genera.</title>
        <authorList>
            <person name="Goeker M."/>
        </authorList>
    </citation>
    <scope>NUCLEOTIDE SEQUENCE [LARGE SCALE GENOMIC DNA]</scope>
    <source>
        <strain evidence="7 8">DSM 44720</strain>
    </source>
</reference>
<dbReference type="InterPro" id="IPR036388">
    <property type="entry name" value="WH-like_DNA-bd_sf"/>
</dbReference>
<sequence>MRQSILAMADLATPMAIRVAATLGLVERAGSEGATARRLAADTGASGPALRRLLDHLVAVGVFTLEADLYRPTDLGAQMAQDSPEGVKPLLDITSAGGRADLAFVDLLETVTTGAPAYPHRYGRDFWADLDARPELRRSFDAQMEWRFRAHVPHIAERFDWGRFTDVLDLGGGDGNLLTAILLAHPGVRGRVLDLPPTTGATARFAAGGIADRAGTVTGSFFDPLPTGADAYVLSDILHDWDDDHVRAILTRCREAAAPDATVVVIEPVRGRGADTGIDLFMLMCFNGRERTVDELAALAAECGLALQGSGPVSEGRTALELRAG</sequence>
<dbReference type="Gene3D" id="1.10.287.1350">
    <property type="match status" value="1"/>
</dbReference>
<gene>
    <name evidence="7" type="ORF">CLV43_102260</name>
</gene>
<dbReference type="PANTHER" id="PTHR43712">
    <property type="entry name" value="PUTATIVE (AFU_ORTHOLOGUE AFUA_4G14580)-RELATED"/>
    <property type="match status" value="1"/>
</dbReference>
<feature type="domain" description="O-methyltransferase C-terminal" evidence="5">
    <location>
        <begin position="105"/>
        <end position="304"/>
    </location>
</feature>
<dbReference type="PROSITE" id="PS51683">
    <property type="entry name" value="SAM_OMT_II"/>
    <property type="match status" value="1"/>
</dbReference>
<dbReference type="GO" id="GO:0008171">
    <property type="term" value="F:O-methyltransferase activity"/>
    <property type="evidence" value="ECO:0007669"/>
    <property type="project" value="InterPro"/>
</dbReference>
<dbReference type="Proteomes" id="UP000239494">
    <property type="component" value="Unassembled WGS sequence"/>
</dbReference>
<dbReference type="AlphaFoldDB" id="A0A2T0TGD1"/>
<dbReference type="Pfam" id="PF00891">
    <property type="entry name" value="Methyltransf_2"/>
    <property type="match status" value="1"/>
</dbReference>
<dbReference type="Gene3D" id="3.40.50.150">
    <property type="entry name" value="Vaccinia Virus protein VP39"/>
    <property type="match status" value="1"/>
</dbReference>
<dbReference type="EMBL" id="PVTF01000002">
    <property type="protein sequence ID" value="PRY44695.1"/>
    <property type="molecule type" value="Genomic_DNA"/>
</dbReference>
<evidence type="ECO:0000256" key="1">
    <source>
        <dbReference type="ARBA" id="ARBA00022603"/>
    </source>
</evidence>
<dbReference type="SUPFAM" id="SSF46785">
    <property type="entry name" value="Winged helix' DNA-binding domain"/>
    <property type="match status" value="1"/>
</dbReference>
<dbReference type="InterPro" id="IPR036390">
    <property type="entry name" value="WH_DNA-bd_sf"/>
</dbReference>
<evidence type="ECO:0000313" key="7">
    <source>
        <dbReference type="EMBL" id="PRY44695.1"/>
    </source>
</evidence>
<accession>A0A2T0TGD1</accession>
<keyword evidence="1 7" id="KW-0489">Methyltransferase</keyword>
<proteinExistence type="predicted"/>
<evidence type="ECO:0000259" key="6">
    <source>
        <dbReference type="Pfam" id="PF08100"/>
    </source>
</evidence>
<dbReference type="CDD" id="cd02440">
    <property type="entry name" value="AdoMet_MTases"/>
    <property type="match status" value="1"/>
</dbReference>
<organism evidence="7 8">
    <name type="scientific">Umezawaea tangerina</name>
    <dbReference type="NCBI Taxonomy" id="84725"/>
    <lineage>
        <taxon>Bacteria</taxon>
        <taxon>Bacillati</taxon>
        <taxon>Actinomycetota</taxon>
        <taxon>Actinomycetes</taxon>
        <taxon>Pseudonocardiales</taxon>
        <taxon>Pseudonocardiaceae</taxon>
        <taxon>Umezawaea</taxon>
    </lineage>
</organism>
<comment type="caution">
    <text evidence="7">The sequence shown here is derived from an EMBL/GenBank/DDBJ whole genome shotgun (WGS) entry which is preliminary data.</text>
</comment>
<dbReference type="GO" id="GO:0046983">
    <property type="term" value="F:protein dimerization activity"/>
    <property type="evidence" value="ECO:0007669"/>
    <property type="project" value="InterPro"/>
</dbReference>
<protein>
    <submittedName>
        <fullName evidence="7">O-methyltransferase</fullName>
    </submittedName>
</protein>
<feature type="active site" description="Proton acceptor" evidence="4">
    <location>
        <position position="239"/>
    </location>
</feature>
<evidence type="ECO:0000256" key="3">
    <source>
        <dbReference type="ARBA" id="ARBA00022691"/>
    </source>
</evidence>
<keyword evidence="2 7" id="KW-0808">Transferase</keyword>
<dbReference type="RefSeq" id="WP_106186295.1">
    <property type="nucleotide sequence ID" value="NZ_PVTF01000002.1"/>
</dbReference>
<dbReference type="SUPFAM" id="SSF53335">
    <property type="entry name" value="S-adenosyl-L-methionine-dependent methyltransferases"/>
    <property type="match status" value="1"/>
</dbReference>
<dbReference type="PANTHER" id="PTHR43712:SF2">
    <property type="entry name" value="O-METHYLTRANSFERASE CICE"/>
    <property type="match status" value="1"/>
</dbReference>
<feature type="domain" description="O-methyltransferase dimerisation" evidence="6">
    <location>
        <begin position="11"/>
        <end position="79"/>
    </location>
</feature>
<dbReference type="InterPro" id="IPR012967">
    <property type="entry name" value="COMT_dimerisation"/>
</dbReference>
<evidence type="ECO:0000256" key="4">
    <source>
        <dbReference type="PIRSR" id="PIRSR005739-1"/>
    </source>
</evidence>
<evidence type="ECO:0000256" key="2">
    <source>
        <dbReference type="ARBA" id="ARBA00022679"/>
    </source>
</evidence>
<keyword evidence="8" id="KW-1185">Reference proteome</keyword>
<name>A0A2T0TGD1_9PSEU</name>
<dbReference type="Gene3D" id="1.10.10.10">
    <property type="entry name" value="Winged helix-like DNA-binding domain superfamily/Winged helix DNA-binding domain"/>
    <property type="match status" value="1"/>
</dbReference>
<dbReference type="InterPro" id="IPR016461">
    <property type="entry name" value="COMT-like"/>
</dbReference>
<evidence type="ECO:0000313" key="8">
    <source>
        <dbReference type="Proteomes" id="UP000239494"/>
    </source>
</evidence>
<dbReference type="InterPro" id="IPR001077">
    <property type="entry name" value="COMT_C"/>
</dbReference>
<dbReference type="OrthoDB" id="3804952at2"/>
<dbReference type="PIRSF" id="PIRSF005739">
    <property type="entry name" value="O-mtase"/>
    <property type="match status" value="1"/>
</dbReference>
<dbReference type="Pfam" id="PF08100">
    <property type="entry name" value="Dimerisation"/>
    <property type="match status" value="1"/>
</dbReference>
<dbReference type="GO" id="GO:0032259">
    <property type="term" value="P:methylation"/>
    <property type="evidence" value="ECO:0007669"/>
    <property type="project" value="UniProtKB-KW"/>
</dbReference>
<keyword evidence="3" id="KW-0949">S-adenosyl-L-methionine</keyword>
<evidence type="ECO:0000259" key="5">
    <source>
        <dbReference type="Pfam" id="PF00891"/>
    </source>
</evidence>